<dbReference type="GeneID" id="24414294"/>
<name>E3QSF8_COLGM</name>
<feature type="region of interest" description="Disordered" evidence="1">
    <location>
        <begin position="94"/>
        <end position="171"/>
    </location>
</feature>
<dbReference type="EMBL" id="GG697373">
    <property type="protein sequence ID" value="EFQ33785.1"/>
    <property type="molecule type" value="Genomic_DNA"/>
</dbReference>
<dbReference type="HOGENOM" id="CLU_1562772_0_0_1"/>
<dbReference type="AlphaFoldDB" id="E3QSF8"/>
<evidence type="ECO:0000313" key="3">
    <source>
        <dbReference type="Proteomes" id="UP000008782"/>
    </source>
</evidence>
<evidence type="ECO:0000256" key="1">
    <source>
        <dbReference type="SAM" id="MobiDB-lite"/>
    </source>
</evidence>
<keyword evidence="3" id="KW-1185">Reference proteome</keyword>
<accession>E3QSF8</accession>
<proteinExistence type="predicted"/>
<dbReference type="RefSeq" id="XP_008097805.1">
    <property type="nucleotide sequence ID" value="XM_008099614.1"/>
</dbReference>
<reference evidence="3" key="1">
    <citation type="journal article" date="2012" name="Nat. Genet.">
        <title>Lifestyle transitions in plant pathogenic Colletotrichum fungi deciphered by genome and transcriptome analyses.</title>
        <authorList>
            <person name="O'Connell R.J."/>
            <person name="Thon M.R."/>
            <person name="Hacquard S."/>
            <person name="Amyotte S.G."/>
            <person name="Kleemann J."/>
            <person name="Torres M.F."/>
            <person name="Damm U."/>
            <person name="Buiate E.A."/>
            <person name="Epstein L."/>
            <person name="Alkan N."/>
            <person name="Altmueller J."/>
            <person name="Alvarado-Balderrama L."/>
            <person name="Bauser C.A."/>
            <person name="Becker C."/>
            <person name="Birren B.W."/>
            <person name="Chen Z."/>
            <person name="Choi J."/>
            <person name="Crouch J.A."/>
            <person name="Duvick J.P."/>
            <person name="Farman M.A."/>
            <person name="Gan P."/>
            <person name="Heiman D."/>
            <person name="Henrissat B."/>
            <person name="Howard R.J."/>
            <person name="Kabbage M."/>
            <person name="Koch C."/>
            <person name="Kracher B."/>
            <person name="Kubo Y."/>
            <person name="Law A.D."/>
            <person name="Lebrun M.-H."/>
            <person name="Lee Y.-H."/>
            <person name="Miyara I."/>
            <person name="Moore N."/>
            <person name="Neumann U."/>
            <person name="Nordstroem K."/>
            <person name="Panaccione D.G."/>
            <person name="Panstruga R."/>
            <person name="Place M."/>
            <person name="Proctor R.H."/>
            <person name="Prusky D."/>
            <person name="Rech G."/>
            <person name="Reinhardt R."/>
            <person name="Rollins J.A."/>
            <person name="Rounsley S."/>
            <person name="Schardl C.L."/>
            <person name="Schwartz D.C."/>
            <person name="Shenoy N."/>
            <person name="Shirasu K."/>
            <person name="Sikhakolli U.R."/>
            <person name="Stueber K."/>
            <person name="Sukno S.A."/>
            <person name="Sweigard J.A."/>
            <person name="Takano Y."/>
            <person name="Takahara H."/>
            <person name="Trail F."/>
            <person name="van der Does H.C."/>
            <person name="Voll L.M."/>
            <person name="Will I."/>
            <person name="Young S."/>
            <person name="Zeng Q."/>
            <person name="Zhang J."/>
            <person name="Zhou S."/>
            <person name="Dickman M.B."/>
            <person name="Schulze-Lefert P."/>
            <person name="Ver Loren van Themaat E."/>
            <person name="Ma L.-J."/>
            <person name="Vaillancourt L.J."/>
        </authorList>
    </citation>
    <scope>NUCLEOTIDE SEQUENCE [LARGE SCALE GENOMIC DNA]</scope>
    <source>
        <strain evidence="3">M1.001 / M2 / FGSC 10212</strain>
    </source>
</reference>
<dbReference type="Proteomes" id="UP000008782">
    <property type="component" value="Unassembled WGS sequence"/>
</dbReference>
<sequence>MQTDGIIGPMDLSFSDWENEELAKAKFAAKDKSFLAVDQPLTFNGGIITVTSTTDTSVTLRQKGQGTKLQLIDASSPTAHQDFVQQQARGAYIASSHGARCSHKGAGNMSDDSGDDDDDSDGDGLAPSNYKKPSVAKGHNRRTPGGRLGKNVGQSDFFLGTSAKPLILDQE</sequence>
<gene>
    <name evidence="2" type="ORF">GLRG_08929</name>
</gene>
<evidence type="ECO:0000313" key="2">
    <source>
        <dbReference type="EMBL" id="EFQ33785.1"/>
    </source>
</evidence>
<organism evidence="3">
    <name type="scientific">Colletotrichum graminicola (strain M1.001 / M2 / FGSC 10212)</name>
    <name type="common">Maize anthracnose fungus</name>
    <name type="synonym">Glomerella graminicola</name>
    <dbReference type="NCBI Taxonomy" id="645133"/>
    <lineage>
        <taxon>Eukaryota</taxon>
        <taxon>Fungi</taxon>
        <taxon>Dikarya</taxon>
        <taxon>Ascomycota</taxon>
        <taxon>Pezizomycotina</taxon>
        <taxon>Sordariomycetes</taxon>
        <taxon>Hypocreomycetidae</taxon>
        <taxon>Glomerellales</taxon>
        <taxon>Glomerellaceae</taxon>
        <taxon>Colletotrichum</taxon>
        <taxon>Colletotrichum graminicola species complex</taxon>
    </lineage>
</organism>
<dbReference type="OrthoDB" id="5241752at2759"/>
<protein>
    <submittedName>
        <fullName evidence="2">Uncharacterized protein</fullName>
    </submittedName>
</protein>
<dbReference type="VEuPathDB" id="FungiDB:GLRG_08929"/>
<dbReference type="STRING" id="645133.E3QSF8"/>
<dbReference type="eggNOG" id="ENOG502RUI1">
    <property type="taxonomic scope" value="Eukaryota"/>
</dbReference>
<feature type="compositionally biased region" description="Acidic residues" evidence="1">
    <location>
        <begin position="112"/>
        <end position="122"/>
    </location>
</feature>